<dbReference type="GO" id="GO:0005886">
    <property type="term" value="C:plasma membrane"/>
    <property type="evidence" value="ECO:0007669"/>
    <property type="project" value="UniProtKB-SubCell"/>
</dbReference>
<reference evidence="12 13" key="1">
    <citation type="submission" date="2020-03" db="EMBL/GenBank/DDBJ databases">
        <authorList>
            <consortium name="Genoscope - CEA"/>
            <person name="William W."/>
        </authorList>
    </citation>
    <scope>NUCLEOTIDE SEQUENCE [LARGE SCALE GENOMIC DNA]</scope>
    <source>
        <strain evidence="13">DSM 16959</strain>
    </source>
</reference>
<dbReference type="Pfam" id="PF07963">
    <property type="entry name" value="N_methyl"/>
    <property type="match status" value="1"/>
</dbReference>
<evidence type="ECO:0000256" key="2">
    <source>
        <dbReference type="ARBA" id="ARBA00021549"/>
    </source>
</evidence>
<dbReference type="OrthoDB" id="8851040at2"/>
<protein>
    <recommendedName>
        <fullName evidence="2">Type II secretion system protein H</fullName>
    </recommendedName>
    <alternativeName>
        <fullName evidence="10">General secretion pathway protein H</fullName>
    </alternativeName>
</protein>
<feature type="domain" description="General secretion pathway GspH" evidence="11">
    <location>
        <begin position="46"/>
        <end position="149"/>
    </location>
</feature>
<evidence type="ECO:0000256" key="8">
    <source>
        <dbReference type="ARBA" id="ARBA00023136"/>
    </source>
</evidence>
<dbReference type="NCBIfam" id="TIGR02532">
    <property type="entry name" value="IV_pilin_GFxxxE"/>
    <property type="match status" value="1"/>
</dbReference>
<evidence type="ECO:0000256" key="7">
    <source>
        <dbReference type="ARBA" id="ARBA00022989"/>
    </source>
</evidence>
<accession>A0A6S6Y1S7</accession>
<dbReference type="Proteomes" id="UP000515733">
    <property type="component" value="Chromosome"/>
</dbReference>
<keyword evidence="3" id="KW-1003">Cell membrane</keyword>
<keyword evidence="8" id="KW-0472">Membrane</keyword>
<sequence>MQTSLPGNARAFTLLEVLVVLTIVGLTLSLAVAVLSPSPARIAGQEAERLALALEAATEEALGTGQSLAWSFDTAGYRFARREAGAWQPWDADGLLPPRPAKDWRIRAARLGDTDLPSARWAPLGPGRPMQVELAAGPSRWRVLLDGSGQGRAEALP</sequence>
<dbReference type="InterPro" id="IPR045584">
    <property type="entry name" value="Pilin-like"/>
</dbReference>
<dbReference type="GO" id="GO:0015628">
    <property type="term" value="P:protein secretion by the type II secretion system"/>
    <property type="evidence" value="ECO:0007669"/>
    <property type="project" value="InterPro"/>
</dbReference>
<dbReference type="RefSeq" id="WP_145771956.1">
    <property type="nucleotide sequence ID" value="NZ_LR778301.1"/>
</dbReference>
<keyword evidence="6" id="KW-0812">Transmembrane</keyword>
<evidence type="ECO:0000256" key="5">
    <source>
        <dbReference type="ARBA" id="ARBA00022519"/>
    </source>
</evidence>
<keyword evidence="7" id="KW-1133">Transmembrane helix</keyword>
<keyword evidence="4" id="KW-0488">Methylation</keyword>
<gene>
    <name evidence="12" type="ORF">DENOEST_3687</name>
</gene>
<dbReference type="InterPro" id="IPR022346">
    <property type="entry name" value="T2SS_GspH"/>
</dbReference>
<dbReference type="InterPro" id="IPR012902">
    <property type="entry name" value="N_methyl_site"/>
</dbReference>
<evidence type="ECO:0000256" key="3">
    <source>
        <dbReference type="ARBA" id="ARBA00022475"/>
    </source>
</evidence>
<evidence type="ECO:0000256" key="9">
    <source>
        <dbReference type="ARBA" id="ARBA00025772"/>
    </source>
</evidence>
<evidence type="ECO:0000256" key="6">
    <source>
        <dbReference type="ARBA" id="ARBA00022692"/>
    </source>
</evidence>
<proteinExistence type="inferred from homology"/>
<evidence type="ECO:0000256" key="10">
    <source>
        <dbReference type="ARBA" id="ARBA00030775"/>
    </source>
</evidence>
<dbReference type="Pfam" id="PF12019">
    <property type="entry name" value="GspH"/>
    <property type="match status" value="1"/>
</dbReference>
<dbReference type="SUPFAM" id="SSF54523">
    <property type="entry name" value="Pili subunits"/>
    <property type="match status" value="1"/>
</dbReference>
<keyword evidence="13" id="KW-1185">Reference proteome</keyword>
<dbReference type="EMBL" id="LR778301">
    <property type="protein sequence ID" value="CAB1370841.1"/>
    <property type="molecule type" value="Genomic_DNA"/>
</dbReference>
<name>A0A6S6Y1S7_9PROT</name>
<keyword evidence="5" id="KW-0997">Cell inner membrane</keyword>
<dbReference type="GO" id="GO:0015627">
    <property type="term" value="C:type II protein secretion system complex"/>
    <property type="evidence" value="ECO:0007669"/>
    <property type="project" value="InterPro"/>
</dbReference>
<organism evidence="12 13">
    <name type="scientific">Denitratisoma oestradiolicum</name>
    <dbReference type="NCBI Taxonomy" id="311182"/>
    <lineage>
        <taxon>Bacteria</taxon>
        <taxon>Pseudomonadati</taxon>
        <taxon>Pseudomonadota</taxon>
        <taxon>Betaproteobacteria</taxon>
        <taxon>Nitrosomonadales</taxon>
        <taxon>Sterolibacteriaceae</taxon>
        <taxon>Denitratisoma</taxon>
    </lineage>
</organism>
<evidence type="ECO:0000313" key="13">
    <source>
        <dbReference type="Proteomes" id="UP000515733"/>
    </source>
</evidence>
<evidence type="ECO:0000256" key="4">
    <source>
        <dbReference type="ARBA" id="ARBA00022481"/>
    </source>
</evidence>
<comment type="subcellular location">
    <subcellularLocation>
        <location evidence="1">Cell inner membrane</location>
        <topology evidence="1">Single-pass membrane protein</topology>
    </subcellularLocation>
</comment>
<evidence type="ECO:0000256" key="1">
    <source>
        <dbReference type="ARBA" id="ARBA00004377"/>
    </source>
</evidence>
<comment type="similarity">
    <text evidence="9">Belongs to the GSP H family.</text>
</comment>
<evidence type="ECO:0000259" key="11">
    <source>
        <dbReference type="Pfam" id="PF12019"/>
    </source>
</evidence>
<dbReference type="Gene3D" id="3.55.40.10">
    <property type="entry name" value="minor pseudopilin epsh domain"/>
    <property type="match status" value="1"/>
</dbReference>
<dbReference type="AlphaFoldDB" id="A0A6S6Y1S7"/>
<dbReference type="KEGG" id="doe:DENOEST_3687"/>
<evidence type="ECO:0000313" key="12">
    <source>
        <dbReference type="EMBL" id="CAB1370841.1"/>
    </source>
</evidence>